<feature type="compositionally biased region" description="Basic and acidic residues" evidence="1">
    <location>
        <begin position="110"/>
        <end position="121"/>
    </location>
</feature>
<dbReference type="Proteomes" id="UP000198324">
    <property type="component" value="Unassembled WGS sequence"/>
</dbReference>
<dbReference type="RefSeq" id="WP_179217001.1">
    <property type="nucleotide sequence ID" value="NZ_FZOC01000004.1"/>
</dbReference>
<feature type="compositionally biased region" description="Basic and acidic residues" evidence="1">
    <location>
        <begin position="189"/>
        <end position="204"/>
    </location>
</feature>
<feature type="compositionally biased region" description="Low complexity" evidence="1">
    <location>
        <begin position="245"/>
        <end position="272"/>
    </location>
</feature>
<evidence type="ECO:0000256" key="2">
    <source>
        <dbReference type="SAM" id="SignalP"/>
    </source>
</evidence>
<accession>A0A239B1H5</accession>
<keyword evidence="4" id="KW-1185">Reference proteome</keyword>
<feature type="compositionally biased region" description="Basic residues" evidence="1">
    <location>
        <begin position="122"/>
        <end position="133"/>
    </location>
</feature>
<feature type="chain" id="PRO_5011969298" evidence="2">
    <location>
        <begin position="21"/>
        <end position="310"/>
    </location>
</feature>
<gene>
    <name evidence="3" type="ORF">SAMN04488503_2371</name>
</gene>
<feature type="compositionally biased region" description="Basic and acidic residues" evidence="1">
    <location>
        <begin position="134"/>
        <end position="158"/>
    </location>
</feature>
<dbReference type="EMBL" id="FZOC01000004">
    <property type="protein sequence ID" value="SNS01795.1"/>
    <property type="molecule type" value="Genomic_DNA"/>
</dbReference>
<proteinExistence type="predicted"/>
<evidence type="ECO:0000313" key="4">
    <source>
        <dbReference type="Proteomes" id="UP000198324"/>
    </source>
</evidence>
<feature type="compositionally biased region" description="Pro residues" evidence="1">
    <location>
        <begin position="218"/>
        <end position="229"/>
    </location>
</feature>
<sequence>MRKMLSGLLAAVLALGLALAQPVEAKVYKMTPAERAAALKEKKQKRKKAKKSGKAAPGDDQGGWVEVKPSQRIVKKNRRSKVEEFAKKAEAKARKSKKAKSSVSDAKPAVQKDAKKAEKSAAKKAAKSAARKTAKSDARKAEPVKQNGKTEKKTRADVAAKAGSAPVEARKTVDKAATSGKPARGSASRGDRVVGRDYTGEHKVSASSTEVRRAVPAVPAPAVPRPTAPAPAASVPAAPRPAAPAPAASVPAAAVPARPAPAASVPAAAVPARPAPAAPQAPQVRQEVQPGPLDASKPIGTDHNAGEGRF</sequence>
<feature type="compositionally biased region" description="Basic and acidic residues" evidence="1">
    <location>
        <begin position="80"/>
        <end position="93"/>
    </location>
</feature>
<keyword evidence="2" id="KW-0732">Signal</keyword>
<name>A0A239B1H5_9BACT</name>
<evidence type="ECO:0000256" key="1">
    <source>
        <dbReference type="SAM" id="MobiDB-lite"/>
    </source>
</evidence>
<reference evidence="3 4" key="1">
    <citation type="submission" date="2017-06" db="EMBL/GenBank/DDBJ databases">
        <authorList>
            <person name="Kim H.J."/>
            <person name="Triplett B.A."/>
        </authorList>
    </citation>
    <scope>NUCLEOTIDE SEQUENCE [LARGE SCALE GENOMIC DNA]</scope>
    <source>
        <strain evidence="3 4">DSM 13116</strain>
    </source>
</reference>
<protein>
    <submittedName>
        <fullName evidence="3">Uncharacterized protein</fullName>
    </submittedName>
</protein>
<evidence type="ECO:0000313" key="3">
    <source>
        <dbReference type="EMBL" id="SNS01795.1"/>
    </source>
</evidence>
<organism evidence="3 4">
    <name type="scientific">Humidesulfovibrio mexicanus</name>
    <dbReference type="NCBI Taxonomy" id="147047"/>
    <lineage>
        <taxon>Bacteria</taxon>
        <taxon>Pseudomonadati</taxon>
        <taxon>Thermodesulfobacteriota</taxon>
        <taxon>Desulfovibrionia</taxon>
        <taxon>Desulfovibrionales</taxon>
        <taxon>Desulfovibrionaceae</taxon>
        <taxon>Humidesulfovibrio</taxon>
    </lineage>
</organism>
<dbReference type="AlphaFoldDB" id="A0A239B1H5"/>
<feature type="region of interest" description="Disordered" evidence="1">
    <location>
        <begin position="38"/>
        <end position="310"/>
    </location>
</feature>
<feature type="compositionally biased region" description="Basic residues" evidence="1">
    <location>
        <begin position="42"/>
        <end position="53"/>
    </location>
</feature>
<feature type="signal peptide" evidence="2">
    <location>
        <begin position="1"/>
        <end position="20"/>
    </location>
</feature>